<evidence type="ECO:0000256" key="6">
    <source>
        <dbReference type="ARBA" id="ARBA00023136"/>
    </source>
</evidence>
<evidence type="ECO:0000256" key="3">
    <source>
        <dbReference type="ARBA" id="ARBA00022475"/>
    </source>
</evidence>
<dbReference type="GO" id="GO:0005886">
    <property type="term" value="C:plasma membrane"/>
    <property type="evidence" value="ECO:0007669"/>
    <property type="project" value="UniProtKB-SubCell"/>
</dbReference>
<dbReference type="PANTHER" id="PTHR30329:SF21">
    <property type="entry name" value="LIPOPROTEIN YIAD-RELATED"/>
    <property type="match status" value="1"/>
</dbReference>
<organism evidence="10 11">
    <name type="scientific">Paramicrobacterium humi</name>
    <dbReference type="NCBI Taxonomy" id="640635"/>
    <lineage>
        <taxon>Bacteria</taxon>
        <taxon>Bacillati</taxon>
        <taxon>Actinomycetota</taxon>
        <taxon>Actinomycetes</taxon>
        <taxon>Micrococcales</taxon>
        <taxon>Microbacteriaceae</taxon>
        <taxon>Paramicrobacterium</taxon>
    </lineage>
</organism>
<dbReference type="InterPro" id="IPR006665">
    <property type="entry name" value="OmpA-like"/>
</dbReference>
<dbReference type="EMBL" id="FNRY01000001">
    <property type="protein sequence ID" value="SEB89751.1"/>
    <property type="molecule type" value="Genomic_DNA"/>
</dbReference>
<protein>
    <submittedName>
        <fullName evidence="10">Chemotaxis protein MotB</fullName>
    </submittedName>
</protein>
<sequence>MSLRPKRRVPAADDVHPDERWMASYLDMVTVLMCMFIVLFAMSTVDQEKFYALRSSLATGFGQTVSDVTDVSQGVIVPKELVHEDGEGFVADANTVLARAEVQDLTDLRDRLQGALVDRGLQDTVTFTIDSRGLNIRLVGGETFFTTNSTVLSAKAVSVLDTLGGILKSVPNELSVEGHADYRRSVAPFPTNWELSSGRATEVLRHLVEQGKVPGSRVKSVGYGSTRPVAKGTSDADLALNRRVDIVVLSGASEDVRNLIPQITGAAPAS</sequence>
<dbReference type="Pfam" id="PF00691">
    <property type="entry name" value="OmpA"/>
    <property type="match status" value="1"/>
</dbReference>
<evidence type="ECO:0000256" key="8">
    <source>
        <dbReference type="SAM" id="Phobius"/>
    </source>
</evidence>
<dbReference type="InterPro" id="IPR050330">
    <property type="entry name" value="Bact_OuterMem_StrucFunc"/>
</dbReference>
<dbReference type="SUPFAM" id="SSF103088">
    <property type="entry name" value="OmpA-like"/>
    <property type="match status" value="1"/>
</dbReference>
<comment type="subcellular location">
    <subcellularLocation>
        <location evidence="1">Cell membrane</location>
        <topology evidence="1">Single-pass membrane protein</topology>
    </subcellularLocation>
</comment>
<evidence type="ECO:0000256" key="7">
    <source>
        <dbReference type="PROSITE-ProRule" id="PRU00473"/>
    </source>
</evidence>
<reference evidence="10 11" key="1">
    <citation type="submission" date="2016-10" db="EMBL/GenBank/DDBJ databases">
        <authorList>
            <person name="de Groot N.N."/>
        </authorList>
    </citation>
    <scope>NUCLEOTIDE SEQUENCE [LARGE SCALE GENOMIC DNA]</scope>
    <source>
        <strain evidence="10 11">DSM 21799</strain>
    </source>
</reference>
<dbReference type="Pfam" id="PF13677">
    <property type="entry name" value="MotB_plug"/>
    <property type="match status" value="1"/>
</dbReference>
<dbReference type="RefSeq" id="WP_091183573.1">
    <property type="nucleotide sequence ID" value="NZ_FNRY01000001.1"/>
</dbReference>
<name>A0A1H4N375_9MICO</name>
<evidence type="ECO:0000313" key="10">
    <source>
        <dbReference type="EMBL" id="SEB89751.1"/>
    </source>
</evidence>
<feature type="transmembrane region" description="Helical" evidence="8">
    <location>
        <begin position="21"/>
        <end position="42"/>
    </location>
</feature>
<keyword evidence="6 7" id="KW-0472">Membrane</keyword>
<keyword evidence="11" id="KW-1185">Reference proteome</keyword>
<dbReference type="STRING" id="640635.SAMN04489806_2070"/>
<dbReference type="PANTHER" id="PTHR30329">
    <property type="entry name" value="STATOR ELEMENT OF FLAGELLAR MOTOR COMPLEX"/>
    <property type="match status" value="1"/>
</dbReference>
<dbReference type="CDD" id="cd07185">
    <property type="entry name" value="OmpA_C-like"/>
    <property type="match status" value="1"/>
</dbReference>
<dbReference type="InterPro" id="IPR036737">
    <property type="entry name" value="OmpA-like_sf"/>
</dbReference>
<feature type="domain" description="OmpA-like" evidence="9">
    <location>
        <begin position="132"/>
        <end position="252"/>
    </location>
</feature>
<keyword evidence="4 8" id="KW-0812">Transmembrane</keyword>
<dbReference type="AlphaFoldDB" id="A0A1H4N375"/>
<dbReference type="PROSITE" id="PS51123">
    <property type="entry name" value="OMPA_2"/>
    <property type="match status" value="1"/>
</dbReference>
<dbReference type="Proteomes" id="UP000199183">
    <property type="component" value="Unassembled WGS sequence"/>
</dbReference>
<proteinExistence type="inferred from homology"/>
<comment type="similarity">
    <text evidence="2">Belongs to the MotB family.</text>
</comment>
<evidence type="ECO:0000256" key="5">
    <source>
        <dbReference type="ARBA" id="ARBA00022989"/>
    </source>
</evidence>
<gene>
    <name evidence="10" type="ORF">SAMN04489806_2070</name>
</gene>
<evidence type="ECO:0000256" key="1">
    <source>
        <dbReference type="ARBA" id="ARBA00004162"/>
    </source>
</evidence>
<evidence type="ECO:0000313" key="11">
    <source>
        <dbReference type="Proteomes" id="UP000199183"/>
    </source>
</evidence>
<dbReference type="Gene3D" id="3.30.1330.60">
    <property type="entry name" value="OmpA-like domain"/>
    <property type="match status" value="1"/>
</dbReference>
<keyword evidence="3" id="KW-1003">Cell membrane</keyword>
<evidence type="ECO:0000259" key="9">
    <source>
        <dbReference type="PROSITE" id="PS51123"/>
    </source>
</evidence>
<dbReference type="OrthoDB" id="9815217at2"/>
<evidence type="ECO:0000256" key="2">
    <source>
        <dbReference type="ARBA" id="ARBA00008914"/>
    </source>
</evidence>
<evidence type="ECO:0000256" key="4">
    <source>
        <dbReference type="ARBA" id="ARBA00022692"/>
    </source>
</evidence>
<dbReference type="InterPro" id="IPR025713">
    <property type="entry name" value="MotB-like_N_dom"/>
</dbReference>
<keyword evidence="5 8" id="KW-1133">Transmembrane helix</keyword>
<accession>A0A1H4N375</accession>